<dbReference type="Proteomes" id="UP001145072">
    <property type="component" value="Unassembled WGS sequence"/>
</dbReference>
<dbReference type="Gene3D" id="2.30.40.10">
    <property type="entry name" value="Urease, subunit C, domain 1"/>
    <property type="match status" value="1"/>
</dbReference>
<comment type="caution">
    <text evidence="4">The sequence shown here is derived from an EMBL/GenBank/DDBJ whole genome shotgun (WGS) entry which is preliminary data.</text>
</comment>
<reference evidence="4" key="1">
    <citation type="submission" date="2022-06" db="EMBL/GenBank/DDBJ databases">
        <title>Aquibacillus sp. a new bacterium isolated from soil saline samples.</title>
        <authorList>
            <person name="Galisteo C."/>
            <person name="De La Haba R."/>
            <person name="Sanchez-Porro C."/>
            <person name="Ventosa A."/>
        </authorList>
    </citation>
    <scope>NUCLEOTIDE SEQUENCE</scope>
    <source>
        <strain evidence="4">JCM 12387</strain>
    </source>
</reference>
<dbReference type="GO" id="GO:0019239">
    <property type="term" value="F:deaminase activity"/>
    <property type="evidence" value="ECO:0007669"/>
    <property type="project" value="UniProtKB-ARBA"/>
</dbReference>
<evidence type="ECO:0000313" key="5">
    <source>
        <dbReference type="Proteomes" id="UP001145072"/>
    </source>
</evidence>
<dbReference type="GO" id="GO:0046872">
    <property type="term" value="F:metal ion binding"/>
    <property type="evidence" value="ECO:0007669"/>
    <property type="project" value="UniProtKB-KW"/>
</dbReference>
<dbReference type="AlphaFoldDB" id="A0A9X3WLT8"/>
<dbReference type="FunFam" id="3.20.20.140:FF:000019">
    <property type="entry name" value="Cytosine deaminase"/>
    <property type="match status" value="1"/>
</dbReference>
<evidence type="ECO:0000256" key="1">
    <source>
        <dbReference type="ARBA" id="ARBA00022723"/>
    </source>
</evidence>
<evidence type="ECO:0000313" key="4">
    <source>
        <dbReference type="EMBL" id="MDC3421183.1"/>
    </source>
</evidence>
<feature type="domain" description="Amidohydrolase 3" evidence="3">
    <location>
        <begin position="159"/>
        <end position="398"/>
    </location>
</feature>
<organism evidence="4 5">
    <name type="scientific">Aquibacillus koreensis</name>
    <dbReference type="NCBI Taxonomy" id="279446"/>
    <lineage>
        <taxon>Bacteria</taxon>
        <taxon>Bacillati</taxon>
        <taxon>Bacillota</taxon>
        <taxon>Bacilli</taxon>
        <taxon>Bacillales</taxon>
        <taxon>Bacillaceae</taxon>
        <taxon>Aquibacillus</taxon>
    </lineage>
</organism>
<keyword evidence="5" id="KW-1185">Reference proteome</keyword>
<dbReference type="InterPro" id="IPR052349">
    <property type="entry name" value="Metallo-hydrolase_Enzymes"/>
</dbReference>
<keyword evidence="1" id="KW-0479">Metal-binding</keyword>
<dbReference type="CDD" id="cd01293">
    <property type="entry name" value="Bact_CD"/>
    <property type="match status" value="1"/>
</dbReference>
<sequence length="449" mass="50454">MQSSNEMILHNVRLPLMDENMFYKIIIQDGMYKRIEQQPGYATEVRALSIMDGKQVEVSEIDVEGRIILPSFVDIHTHMDKAFSLKDVPNESGTLQEAISNYSQKAHLFSKEEIKKRVYRSALQSLSFGTTHIRTHVNFELDVSQTLALEHLQAVLEVKSELSPYVSMQVVPMFSKMSGRTKREMEIIEEAIQLGVDGIGGAPHIFPDAEANIEKLFQLAIKYDKFIDLHVDENDNPAICTIEQLIEKTKQYGLQGRVTAGHLCSLAAMEQKKADQIMSSMAEQQINAITLPGANMYLQGRADRGVVRRGITRVKELVEYSVPVATASDNINDPFHPFGRGDMLQIGLLTAYAAHMASKTEILHVLKMITTIPGRMFGIDNHQVEPGAYANFVVFDTNDVYDMFGSSSPSRYIFTKGKWLTSTTESHSFGDRKLEDLWNGIKQSATIKL</sequence>
<evidence type="ECO:0000259" key="3">
    <source>
        <dbReference type="Pfam" id="PF07969"/>
    </source>
</evidence>
<dbReference type="Gene3D" id="3.20.20.140">
    <property type="entry name" value="Metal-dependent hydrolases"/>
    <property type="match status" value="1"/>
</dbReference>
<gene>
    <name evidence="4" type="ORF">NC661_12460</name>
</gene>
<dbReference type="InterPro" id="IPR013108">
    <property type="entry name" value="Amidohydro_3"/>
</dbReference>
<keyword evidence="2" id="KW-0378">Hydrolase</keyword>
<proteinExistence type="predicted"/>
<dbReference type="PANTHER" id="PTHR32027:SF0">
    <property type="entry name" value="CYTOSINE DEAMINASE"/>
    <property type="match status" value="1"/>
</dbReference>
<accession>A0A9X3WLT8</accession>
<dbReference type="SUPFAM" id="SSF51338">
    <property type="entry name" value="Composite domain of metallo-dependent hydrolases"/>
    <property type="match status" value="1"/>
</dbReference>
<dbReference type="EMBL" id="JAMQJZ010000009">
    <property type="protein sequence ID" value="MDC3421183.1"/>
    <property type="molecule type" value="Genomic_DNA"/>
</dbReference>
<dbReference type="RefSeq" id="WP_259871707.1">
    <property type="nucleotide sequence ID" value="NZ_JAMQJZ010000009.1"/>
</dbReference>
<evidence type="ECO:0000256" key="2">
    <source>
        <dbReference type="ARBA" id="ARBA00022801"/>
    </source>
</evidence>
<dbReference type="SUPFAM" id="SSF51556">
    <property type="entry name" value="Metallo-dependent hydrolases"/>
    <property type="match status" value="1"/>
</dbReference>
<dbReference type="InterPro" id="IPR011059">
    <property type="entry name" value="Metal-dep_hydrolase_composite"/>
</dbReference>
<name>A0A9X3WLT8_9BACI</name>
<dbReference type="PANTHER" id="PTHR32027">
    <property type="entry name" value="CYTOSINE DEAMINASE"/>
    <property type="match status" value="1"/>
</dbReference>
<dbReference type="Pfam" id="PF07969">
    <property type="entry name" value="Amidohydro_3"/>
    <property type="match status" value="1"/>
</dbReference>
<dbReference type="GO" id="GO:0016814">
    <property type="term" value="F:hydrolase activity, acting on carbon-nitrogen (but not peptide) bonds, in cyclic amidines"/>
    <property type="evidence" value="ECO:0007669"/>
    <property type="project" value="TreeGrafter"/>
</dbReference>
<dbReference type="InterPro" id="IPR032466">
    <property type="entry name" value="Metal_Hydrolase"/>
</dbReference>
<protein>
    <submittedName>
        <fullName evidence="4">Amidohydrolase family protein</fullName>
    </submittedName>
</protein>